<evidence type="ECO:0000313" key="1">
    <source>
        <dbReference type="EMBL" id="MPN27382.1"/>
    </source>
</evidence>
<sequence length="250" mass="28821">MEKHGYRLFIAVTRFDREREREALFNMLNHQIDGIIYTLSADFDKDFFRKFENVSCPILLTENHPEIDLDSVCFDLRPGMRDAIRHLETQGCRRVLCQVGCFDRTETQLESLTGEFGCKLDTYRWNSTTNTREEFMERILRDRPDGILVQGNPKLDEATAFPPGYRPRLVELGMSPQLVPVSGGVVHLPFWSWIEKMVEVLVGQIENPSAGKIRIKIPTEFVPPDRVAELVRIQSETNSFFMYGTTNGGR</sequence>
<comment type="caution">
    <text evidence="1">The sequence shown here is derived from an EMBL/GenBank/DDBJ whole genome shotgun (WGS) entry which is preliminary data.</text>
</comment>
<protein>
    <submittedName>
        <fullName evidence="1">Uncharacterized protein</fullName>
    </submittedName>
</protein>
<gene>
    <name evidence="1" type="ORF">SDC9_174813</name>
</gene>
<accession>A0A645GNB3</accession>
<organism evidence="1">
    <name type="scientific">bioreactor metagenome</name>
    <dbReference type="NCBI Taxonomy" id="1076179"/>
    <lineage>
        <taxon>unclassified sequences</taxon>
        <taxon>metagenomes</taxon>
        <taxon>ecological metagenomes</taxon>
    </lineage>
</organism>
<dbReference type="PANTHER" id="PTHR30146">
    <property type="entry name" value="LACI-RELATED TRANSCRIPTIONAL REPRESSOR"/>
    <property type="match status" value="1"/>
</dbReference>
<dbReference type="CDD" id="cd06267">
    <property type="entry name" value="PBP1_LacI_sugar_binding-like"/>
    <property type="match status" value="1"/>
</dbReference>
<dbReference type="InterPro" id="IPR028082">
    <property type="entry name" value="Peripla_BP_I"/>
</dbReference>
<dbReference type="Gene3D" id="3.40.50.2300">
    <property type="match status" value="2"/>
</dbReference>
<reference evidence="1" key="1">
    <citation type="submission" date="2019-08" db="EMBL/GenBank/DDBJ databases">
        <authorList>
            <person name="Kucharzyk K."/>
            <person name="Murdoch R.W."/>
            <person name="Higgins S."/>
            <person name="Loffler F."/>
        </authorList>
    </citation>
    <scope>NUCLEOTIDE SEQUENCE</scope>
</reference>
<name>A0A645GNB3_9ZZZZ</name>
<dbReference type="GO" id="GO:0003700">
    <property type="term" value="F:DNA-binding transcription factor activity"/>
    <property type="evidence" value="ECO:0007669"/>
    <property type="project" value="TreeGrafter"/>
</dbReference>
<dbReference type="EMBL" id="VSSQ01077248">
    <property type="protein sequence ID" value="MPN27382.1"/>
    <property type="molecule type" value="Genomic_DNA"/>
</dbReference>
<dbReference type="SUPFAM" id="SSF53822">
    <property type="entry name" value="Periplasmic binding protein-like I"/>
    <property type="match status" value="1"/>
</dbReference>
<dbReference type="GO" id="GO:0000976">
    <property type="term" value="F:transcription cis-regulatory region binding"/>
    <property type="evidence" value="ECO:0007669"/>
    <property type="project" value="TreeGrafter"/>
</dbReference>
<proteinExistence type="predicted"/>
<dbReference type="AlphaFoldDB" id="A0A645GNB3"/>
<dbReference type="PANTHER" id="PTHR30146:SF145">
    <property type="entry name" value="RIBOSE OPERON REPRESSOR"/>
    <property type="match status" value="1"/>
</dbReference>